<dbReference type="InterPro" id="IPR048655">
    <property type="entry name" value="Irp3-like_C"/>
</dbReference>
<dbReference type="eggNOG" id="COG4693">
    <property type="taxonomic scope" value="Bacteria"/>
</dbReference>
<dbReference type="Pfam" id="PF21390">
    <property type="entry name" value="Irp3-like_C"/>
    <property type="match status" value="1"/>
</dbReference>
<dbReference type="RefSeq" id="WP_024007430.1">
    <property type="nucleotide sequence ID" value="NZ_KI650984.1"/>
</dbReference>
<dbReference type="InterPro" id="IPR051450">
    <property type="entry name" value="Gfo/Idh/MocA_Oxidoreductases"/>
</dbReference>
<dbReference type="Pfam" id="PF01408">
    <property type="entry name" value="GFO_IDH_MocA"/>
    <property type="match status" value="1"/>
</dbReference>
<comment type="caution">
    <text evidence="3">The sequence shown here is derived from an EMBL/GenBank/DDBJ whole genome shotgun (WGS) entry which is preliminary data.</text>
</comment>
<dbReference type="Gene3D" id="3.30.360.10">
    <property type="entry name" value="Dihydrodipicolinate Reductase, domain 2"/>
    <property type="match status" value="1"/>
</dbReference>
<name>V8QKS3_9BURK</name>
<evidence type="ECO:0000313" key="4">
    <source>
        <dbReference type="Proteomes" id="UP000018733"/>
    </source>
</evidence>
<dbReference type="SUPFAM" id="SSF51735">
    <property type="entry name" value="NAD(P)-binding Rossmann-fold domains"/>
    <property type="match status" value="1"/>
</dbReference>
<dbReference type="PANTHER" id="PTHR43377:SF1">
    <property type="entry name" value="BILIVERDIN REDUCTASE A"/>
    <property type="match status" value="1"/>
</dbReference>
<dbReference type="OrthoDB" id="9760689at2"/>
<proteinExistence type="predicted"/>
<evidence type="ECO:0000313" key="3">
    <source>
        <dbReference type="EMBL" id="ETF00252.1"/>
    </source>
</evidence>
<dbReference type="InterPro" id="IPR010091">
    <property type="entry name" value="Thiazolinyl_imide_reductase"/>
</dbReference>
<evidence type="ECO:0000259" key="2">
    <source>
        <dbReference type="Pfam" id="PF21390"/>
    </source>
</evidence>
<dbReference type="InterPro" id="IPR036291">
    <property type="entry name" value="NAD(P)-bd_dom_sf"/>
</dbReference>
<sequence>MTQAISPIRVVVCGTTFGQTYLSGIAMLPGEFRLAGILARGSDFARQCAQRYRVPLYTSVDELPDEIQAACVVVRSSILGGAGTKLAMALLERGIHVLQEQPVHHEDLSQLLLAARKNQCQYQLNGFYPDIPSVAQFIEAARSVLAQRKPLFVDAACSVHVLYPLIDILGKSLGRLRPWFFTLHPADSEGLGPLTCLTGRIAGLPLTLRVQNQFDPADPDNHLHLFHQISLGTQGGTLTLLDSHGQIMWQPRMFMKRRDDGILDLSVAQASLALPASTIVDTTVAPTYNEILTRIWPQAAARALLRFHQTIQEKRQNPVMNQYLLSAAKAWVELGTELGVPHEIAAKDTLPLAIQHIIPLTPQHWKTRL</sequence>
<dbReference type="Proteomes" id="UP000018733">
    <property type="component" value="Unassembled WGS sequence"/>
</dbReference>
<dbReference type="STRING" id="1424334.W822_22630"/>
<organism evidence="3 4">
    <name type="scientific">Advenella kashmirensis W13003</name>
    <dbReference type="NCBI Taxonomy" id="1424334"/>
    <lineage>
        <taxon>Bacteria</taxon>
        <taxon>Pseudomonadati</taxon>
        <taxon>Pseudomonadota</taxon>
        <taxon>Betaproteobacteria</taxon>
        <taxon>Burkholderiales</taxon>
        <taxon>Alcaligenaceae</taxon>
    </lineage>
</organism>
<dbReference type="Gene3D" id="3.40.50.720">
    <property type="entry name" value="NAD(P)-binding Rossmann-like Domain"/>
    <property type="match status" value="1"/>
</dbReference>
<feature type="domain" description="Gfo/Idh/MocA-like oxidoreductase N-terminal" evidence="1">
    <location>
        <begin position="8"/>
        <end position="124"/>
    </location>
</feature>
<dbReference type="HOGENOM" id="CLU_065125_0_0_4"/>
<keyword evidence="4" id="KW-1185">Reference proteome</keyword>
<dbReference type="NCBIfam" id="TIGR01761">
    <property type="entry name" value="thiaz-red"/>
    <property type="match status" value="1"/>
</dbReference>
<dbReference type="PANTHER" id="PTHR43377">
    <property type="entry name" value="BILIVERDIN REDUCTASE A"/>
    <property type="match status" value="1"/>
</dbReference>
<dbReference type="PATRIC" id="fig|1424334.3.peg.4532"/>
<accession>V8QKS3</accession>
<evidence type="ECO:0000259" key="1">
    <source>
        <dbReference type="Pfam" id="PF01408"/>
    </source>
</evidence>
<reference evidence="3 4" key="1">
    <citation type="journal article" date="2014" name="Genome Announc.">
        <title>Draft Genome Sequence of Advenella kashmirensis Strain W13003, a Polycyclic Aromatic Hydrocarbon-Degrading Bacterium.</title>
        <authorList>
            <person name="Wang X."/>
            <person name="Jin D."/>
            <person name="Zhou L."/>
            <person name="Wu L."/>
            <person name="An W."/>
            <person name="Zhao L."/>
        </authorList>
    </citation>
    <scope>NUCLEOTIDE SEQUENCE [LARGE SCALE GENOMIC DNA]</scope>
    <source>
        <strain evidence="3 4">W13003</strain>
    </source>
</reference>
<feature type="domain" description="Thiazolinyl imine reductase-like C-terminal" evidence="2">
    <location>
        <begin position="148"/>
        <end position="249"/>
    </location>
</feature>
<dbReference type="GO" id="GO:0000166">
    <property type="term" value="F:nucleotide binding"/>
    <property type="evidence" value="ECO:0007669"/>
    <property type="project" value="InterPro"/>
</dbReference>
<dbReference type="EMBL" id="AYXT01000015">
    <property type="protein sequence ID" value="ETF00252.1"/>
    <property type="molecule type" value="Genomic_DNA"/>
</dbReference>
<gene>
    <name evidence="3" type="ORF">W822_22630</name>
</gene>
<protein>
    <submittedName>
        <fullName evidence="3">Thiazolinyl imide reductase</fullName>
    </submittedName>
</protein>
<dbReference type="AlphaFoldDB" id="V8QKS3"/>
<dbReference type="InterPro" id="IPR000683">
    <property type="entry name" value="Gfo/Idh/MocA-like_OxRdtase_N"/>
</dbReference>